<keyword evidence="6" id="KW-1185">Reference proteome</keyword>
<dbReference type="Gene3D" id="1.10.10.10">
    <property type="entry name" value="Winged helix-like DNA-binding domain superfamily/Winged helix DNA-binding domain"/>
    <property type="match status" value="1"/>
</dbReference>
<evidence type="ECO:0000256" key="3">
    <source>
        <dbReference type="ARBA" id="ARBA00022801"/>
    </source>
</evidence>
<protein>
    <recommendedName>
        <fullName evidence="4">Type II restriction enzyme NaeI domain-containing protein</fullName>
    </recommendedName>
</protein>
<dbReference type="GO" id="GO:0003677">
    <property type="term" value="F:DNA binding"/>
    <property type="evidence" value="ECO:0007669"/>
    <property type="project" value="InterPro"/>
</dbReference>
<dbReference type="InterPro" id="IPR011335">
    <property type="entry name" value="Restrct_endonuc-II-like"/>
</dbReference>
<feature type="non-terminal residue" evidence="5">
    <location>
        <position position="1"/>
    </location>
</feature>
<keyword evidence="2" id="KW-0255">Endonuclease</keyword>
<comment type="caution">
    <text evidence="5">The sequence shown here is derived from an EMBL/GenBank/DDBJ whole genome shotgun (WGS) entry which is preliminary data.</text>
</comment>
<gene>
    <name evidence="5" type="ORF">G5C65_26760</name>
</gene>
<dbReference type="InterPro" id="IPR036388">
    <property type="entry name" value="WH-like_DNA-bd_sf"/>
</dbReference>
<dbReference type="GO" id="GO:0009307">
    <property type="term" value="P:DNA restriction-modification system"/>
    <property type="evidence" value="ECO:0007669"/>
    <property type="project" value="InterPro"/>
</dbReference>
<dbReference type="SUPFAM" id="SSF52980">
    <property type="entry name" value="Restriction endonuclease-like"/>
    <property type="match status" value="1"/>
</dbReference>
<dbReference type="AlphaFoldDB" id="A0A6G4X302"/>
<evidence type="ECO:0000259" key="4">
    <source>
        <dbReference type="Pfam" id="PF09126"/>
    </source>
</evidence>
<reference evidence="5 6" key="1">
    <citation type="submission" date="2020-02" db="EMBL/GenBank/DDBJ databases">
        <title>Whole-genome analyses of novel actinobacteria.</title>
        <authorList>
            <person name="Sahin N."/>
            <person name="Tatar D."/>
        </authorList>
    </citation>
    <scope>NUCLEOTIDE SEQUENCE [LARGE SCALE GENOMIC DNA]</scope>
    <source>
        <strain evidence="5 6">SB3404</strain>
    </source>
</reference>
<dbReference type="InterPro" id="IPR037057">
    <property type="entry name" value="DNA_rep_MutH/T2_RE_sf"/>
</dbReference>
<dbReference type="Pfam" id="PF09126">
    <property type="entry name" value="NaeI"/>
    <property type="match status" value="1"/>
</dbReference>
<evidence type="ECO:0000313" key="5">
    <source>
        <dbReference type="EMBL" id="NGO71885.1"/>
    </source>
</evidence>
<keyword evidence="1" id="KW-0540">Nuclease</keyword>
<dbReference type="Gene3D" id="3.40.600.10">
    <property type="entry name" value="DNA mismatch repair MutH/Restriction endonuclease, type II"/>
    <property type="match status" value="1"/>
</dbReference>
<sequence>AGVGREFGFAPNPSAISDYGADFFLEGVPVDFKFRLGRKPPYLVSYGALVMFVTVSGDNGVWDAGLWTPPHTGARAELKSWRDPEIRWLFRGQPVPDNPLLRMPGDELAVVFGQPTAEQRMTELLRRSTGRVVSAYVLGTVGMIHRVGQPLREAVGSLAEEGIVVLGYPERGMAETLRLPRPRPGEYVSVRLLRVGAGYDDGPVVELAGARWAVAGPDDPVESVHDLLDVLWLSRRGTSGG</sequence>
<dbReference type="GO" id="GO:0009036">
    <property type="term" value="F:type II site-specific deoxyribonuclease activity"/>
    <property type="evidence" value="ECO:0007669"/>
    <property type="project" value="InterPro"/>
</dbReference>
<evidence type="ECO:0000256" key="1">
    <source>
        <dbReference type="ARBA" id="ARBA00022722"/>
    </source>
</evidence>
<name>A0A6G4X302_9ACTN</name>
<dbReference type="RefSeq" id="WP_165301510.1">
    <property type="nucleotide sequence ID" value="NZ_JAAKZZ010000366.1"/>
</dbReference>
<dbReference type="InterPro" id="IPR015210">
    <property type="entry name" value="NaeI"/>
</dbReference>
<evidence type="ECO:0000256" key="2">
    <source>
        <dbReference type="ARBA" id="ARBA00022759"/>
    </source>
</evidence>
<accession>A0A6G4X302</accession>
<dbReference type="EMBL" id="JAAKZZ010000366">
    <property type="protein sequence ID" value="NGO71885.1"/>
    <property type="molecule type" value="Genomic_DNA"/>
</dbReference>
<feature type="domain" description="Type II restriction enzyme NaeI" evidence="4">
    <location>
        <begin position="21"/>
        <end position="222"/>
    </location>
</feature>
<proteinExistence type="predicted"/>
<organism evidence="5 6">
    <name type="scientific">Streptomyces boncukensis</name>
    <dbReference type="NCBI Taxonomy" id="2711219"/>
    <lineage>
        <taxon>Bacteria</taxon>
        <taxon>Bacillati</taxon>
        <taxon>Actinomycetota</taxon>
        <taxon>Actinomycetes</taxon>
        <taxon>Kitasatosporales</taxon>
        <taxon>Streptomycetaceae</taxon>
        <taxon>Streptomyces</taxon>
    </lineage>
</organism>
<keyword evidence="3" id="KW-0378">Hydrolase</keyword>
<evidence type="ECO:0000313" key="6">
    <source>
        <dbReference type="Proteomes" id="UP000477722"/>
    </source>
</evidence>
<dbReference type="Proteomes" id="UP000477722">
    <property type="component" value="Unassembled WGS sequence"/>
</dbReference>